<feature type="compositionally biased region" description="Low complexity" evidence="1">
    <location>
        <begin position="69"/>
        <end position="85"/>
    </location>
</feature>
<gene>
    <name evidence="2" type="ORF">PLEPLA_LOCUS28718</name>
</gene>
<comment type="caution">
    <text evidence="2">The sequence shown here is derived from an EMBL/GenBank/DDBJ whole genome shotgun (WGS) entry which is preliminary data.</text>
</comment>
<dbReference type="Proteomes" id="UP001153269">
    <property type="component" value="Unassembled WGS sequence"/>
</dbReference>
<evidence type="ECO:0000313" key="3">
    <source>
        <dbReference type="Proteomes" id="UP001153269"/>
    </source>
</evidence>
<organism evidence="2 3">
    <name type="scientific">Pleuronectes platessa</name>
    <name type="common">European plaice</name>
    <dbReference type="NCBI Taxonomy" id="8262"/>
    <lineage>
        <taxon>Eukaryota</taxon>
        <taxon>Metazoa</taxon>
        <taxon>Chordata</taxon>
        <taxon>Craniata</taxon>
        <taxon>Vertebrata</taxon>
        <taxon>Euteleostomi</taxon>
        <taxon>Actinopterygii</taxon>
        <taxon>Neopterygii</taxon>
        <taxon>Teleostei</taxon>
        <taxon>Neoteleostei</taxon>
        <taxon>Acanthomorphata</taxon>
        <taxon>Carangaria</taxon>
        <taxon>Pleuronectiformes</taxon>
        <taxon>Pleuronectoidei</taxon>
        <taxon>Pleuronectidae</taxon>
        <taxon>Pleuronectes</taxon>
    </lineage>
</organism>
<evidence type="ECO:0000313" key="2">
    <source>
        <dbReference type="EMBL" id="CAB1440923.1"/>
    </source>
</evidence>
<dbReference type="AlphaFoldDB" id="A0A9N7YWY8"/>
<feature type="compositionally biased region" description="Polar residues" evidence="1">
    <location>
        <begin position="47"/>
        <end position="65"/>
    </location>
</feature>
<feature type="region of interest" description="Disordered" evidence="1">
    <location>
        <begin position="1"/>
        <end position="256"/>
    </location>
</feature>
<feature type="compositionally biased region" description="Basic and acidic residues" evidence="1">
    <location>
        <begin position="151"/>
        <end position="164"/>
    </location>
</feature>
<name>A0A9N7YWY8_PLEPL</name>
<feature type="compositionally biased region" description="Polar residues" evidence="1">
    <location>
        <begin position="181"/>
        <end position="193"/>
    </location>
</feature>
<feature type="compositionally biased region" description="Low complexity" evidence="1">
    <location>
        <begin position="194"/>
        <end position="207"/>
    </location>
</feature>
<feature type="compositionally biased region" description="Polar residues" evidence="1">
    <location>
        <begin position="86"/>
        <end position="100"/>
    </location>
</feature>
<sequence length="256" mass="28316">MQPQIQSRTPTQTQPQPQSRTSMQTQSQHQTRSPQFHSHLQPRHQEQPQLQTRLPSNDQLQTQYRPQPRQLLSQSRPAQSQAQPRVQQIQTQQNPQSHPQLTRPHVQHLSSQRPSPNLTRTNLVPAQQNQSEQPQDLSTTRPARGSLLQSREVRVEDIRAEGRVEPAMTSESREVAGGDRGSNSTSRPPSSITAGPPGAAGAVVVPGSDGRARLQAEPEAAGESRELRDIVPQSAVPCPSREETVESRTAVSERVS</sequence>
<feature type="compositionally biased region" description="Low complexity" evidence="1">
    <location>
        <begin position="1"/>
        <end position="33"/>
    </location>
</feature>
<protein>
    <submittedName>
        <fullName evidence="2">Uncharacterized protein</fullName>
    </submittedName>
</protein>
<dbReference type="EMBL" id="CADEAL010002546">
    <property type="protein sequence ID" value="CAB1440923.1"/>
    <property type="molecule type" value="Genomic_DNA"/>
</dbReference>
<reference evidence="2" key="1">
    <citation type="submission" date="2020-03" db="EMBL/GenBank/DDBJ databases">
        <authorList>
            <person name="Weist P."/>
        </authorList>
    </citation>
    <scope>NUCLEOTIDE SEQUENCE</scope>
</reference>
<proteinExistence type="predicted"/>
<evidence type="ECO:0000256" key="1">
    <source>
        <dbReference type="SAM" id="MobiDB-lite"/>
    </source>
</evidence>
<feature type="compositionally biased region" description="Polar residues" evidence="1">
    <location>
        <begin position="108"/>
        <end position="141"/>
    </location>
</feature>
<accession>A0A9N7YWY8</accession>
<feature type="compositionally biased region" description="Basic and acidic residues" evidence="1">
    <location>
        <begin position="210"/>
        <end position="229"/>
    </location>
</feature>
<keyword evidence="3" id="KW-1185">Reference proteome</keyword>